<comment type="caution">
    <text evidence="2">The sequence shown here is derived from an EMBL/GenBank/DDBJ whole genome shotgun (WGS) entry which is preliminary data.</text>
</comment>
<reference evidence="2 3" key="1">
    <citation type="submission" date="2024-06" db="EMBL/GenBank/DDBJ databases">
        <authorList>
            <person name="Kaempfer P."/>
            <person name="Viver T."/>
        </authorList>
    </citation>
    <scope>NUCLEOTIDE SEQUENCE [LARGE SCALE GENOMIC DNA]</scope>
    <source>
        <strain evidence="2 3">ST-37</strain>
    </source>
</reference>
<gene>
    <name evidence="2" type="ORF">ABS765_15395</name>
</gene>
<organism evidence="2 3">
    <name type="scientific">Chryseobacterium terrae</name>
    <dbReference type="NCBI Taxonomy" id="3163299"/>
    <lineage>
        <taxon>Bacteria</taxon>
        <taxon>Pseudomonadati</taxon>
        <taxon>Bacteroidota</taxon>
        <taxon>Flavobacteriia</taxon>
        <taxon>Flavobacteriales</taxon>
        <taxon>Weeksellaceae</taxon>
        <taxon>Chryseobacterium group</taxon>
        <taxon>Chryseobacterium</taxon>
    </lineage>
</organism>
<feature type="chain" id="PRO_5045931428" evidence="1">
    <location>
        <begin position="24"/>
        <end position="188"/>
    </location>
</feature>
<name>A0ABW8Y6M1_9FLAO</name>
<keyword evidence="3" id="KW-1185">Reference proteome</keyword>
<accession>A0ABW8Y6M1</accession>
<dbReference type="Proteomes" id="UP001629058">
    <property type="component" value="Unassembled WGS sequence"/>
</dbReference>
<evidence type="ECO:0000313" key="2">
    <source>
        <dbReference type="EMBL" id="MFL9835412.1"/>
    </source>
</evidence>
<dbReference type="EMBL" id="JBELPY010000012">
    <property type="protein sequence ID" value="MFL9835412.1"/>
    <property type="molecule type" value="Genomic_DNA"/>
</dbReference>
<evidence type="ECO:0000313" key="3">
    <source>
        <dbReference type="Proteomes" id="UP001629058"/>
    </source>
</evidence>
<evidence type="ECO:0000256" key="1">
    <source>
        <dbReference type="SAM" id="SignalP"/>
    </source>
</evidence>
<dbReference type="RefSeq" id="WP_408092122.1">
    <property type="nucleotide sequence ID" value="NZ_JBELPY010000012.1"/>
</dbReference>
<dbReference type="PROSITE" id="PS51257">
    <property type="entry name" value="PROKAR_LIPOPROTEIN"/>
    <property type="match status" value="1"/>
</dbReference>
<proteinExistence type="predicted"/>
<keyword evidence="1" id="KW-0732">Signal</keyword>
<feature type="signal peptide" evidence="1">
    <location>
        <begin position="1"/>
        <end position="23"/>
    </location>
</feature>
<protein>
    <submittedName>
        <fullName evidence="2">DUF6705 family protein</fullName>
    </submittedName>
</protein>
<sequence length="188" mass="21066">MKIQLKILLALNFIVLISCKAQNLPLNTAFSTIPNGAYLKDSNNELTPYIGTYKANYKGNEITLFITKQENKLEKSAKKNYYLDALIVKYIVKTSAGTILQDTQNINLSSIELSSISTRPAQNSIVFYYSGTNCNVGWGEIILKKLNATQISWDYYPNSMLLDEATCPSGTDTTVYLPHTKNLVFTKQ</sequence>